<dbReference type="AlphaFoldDB" id="A0A364Y5C7"/>
<name>A0A364Y5C7_9BACT</name>
<protein>
    <recommendedName>
        <fullName evidence="3">SIR2-like domain-containing protein</fullName>
    </recommendedName>
</protein>
<dbReference type="EMBL" id="QMFY01000003">
    <property type="protein sequence ID" value="RAW01561.1"/>
    <property type="molecule type" value="Genomic_DNA"/>
</dbReference>
<organism evidence="1 2">
    <name type="scientific">Pseudochryseolinea flava</name>
    <dbReference type="NCBI Taxonomy" id="2059302"/>
    <lineage>
        <taxon>Bacteria</taxon>
        <taxon>Pseudomonadati</taxon>
        <taxon>Bacteroidota</taxon>
        <taxon>Cytophagia</taxon>
        <taxon>Cytophagales</taxon>
        <taxon>Fulvivirgaceae</taxon>
        <taxon>Pseudochryseolinea</taxon>
    </lineage>
</organism>
<sequence>MKPTVSFLLGSGFSIPEGLPGVKKLNSRLSKIDESEILIHTDQRALFLRGQKDPNRWSRADERMFVQEFLEFYNAEVLRGKAEFHYETFYDFYSGYLYKKENKDLIENFCDNFNKKHFKENSPYQRDCHNRINDFNRTFNQLLASELHKTQYLEDVTTLNYPLYGSFIAILKKLLENCDIKVHTLNHDLFFDWLGRHHADLWEHFSDGFQLEGSPFYGTVEYEFNQNTNRPKVKKSYYVKLEYFADKFDKPLSLFKLHGSVFNTIIYTPEPQKRVRLKDNYAIHQYYIETKDEKTGEYKFQFLWDEVAPDFLSGTTNKTRYYTSDPYYKNLLEHFEKNLKASEFLIVVGYGFQDPGINEYLEKYFLSLGKKMLVIDPHRPQTDLLEKYEALHIAKGVTEVTRDEYLEIIPANLK</sequence>
<accession>A0A364Y5C7</accession>
<reference evidence="1 2" key="1">
    <citation type="submission" date="2018-06" db="EMBL/GenBank/DDBJ databases">
        <title>Chryseolinea flavus sp. nov., a member of the phylum Bacteroidetes isolated from soil.</title>
        <authorList>
            <person name="Li Y."/>
            <person name="Wang J."/>
        </authorList>
    </citation>
    <scope>NUCLEOTIDE SEQUENCE [LARGE SCALE GENOMIC DNA]</scope>
    <source>
        <strain evidence="1 2">SDU1-6</strain>
    </source>
</reference>
<proteinExistence type="predicted"/>
<evidence type="ECO:0008006" key="3">
    <source>
        <dbReference type="Google" id="ProtNLM"/>
    </source>
</evidence>
<comment type="caution">
    <text evidence="1">The sequence shown here is derived from an EMBL/GenBank/DDBJ whole genome shotgun (WGS) entry which is preliminary data.</text>
</comment>
<evidence type="ECO:0000313" key="2">
    <source>
        <dbReference type="Proteomes" id="UP000251889"/>
    </source>
</evidence>
<dbReference type="Proteomes" id="UP000251889">
    <property type="component" value="Unassembled WGS sequence"/>
</dbReference>
<dbReference type="OrthoDB" id="1082259at2"/>
<evidence type="ECO:0000313" key="1">
    <source>
        <dbReference type="EMBL" id="RAW01561.1"/>
    </source>
</evidence>
<dbReference type="RefSeq" id="WP_112746301.1">
    <property type="nucleotide sequence ID" value="NZ_QMFY01000003.1"/>
</dbReference>
<gene>
    <name evidence="1" type="ORF">DQQ10_07840</name>
</gene>
<keyword evidence="2" id="KW-1185">Reference proteome</keyword>